<dbReference type="Gene3D" id="3.40.50.720">
    <property type="entry name" value="NAD(P)-binding Rossmann-like Domain"/>
    <property type="match status" value="1"/>
</dbReference>
<comment type="caution">
    <text evidence="8">The sequence shown here is derived from an EMBL/GenBank/DDBJ whole genome shotgun (WGS) entry which is preliminary data.</text>
</comment>
<dbReference type="NCBIfam" id="TIGR00112">
    <property type="entry name" value="proC"/>
    <property type="match status" value="1"/>
</dbReference>
<dbReference type="PIRSF" id="PIRSF000193">
    <property type="entry name" value="Pyrrol-5-carb_rd"/>
    <property type="match status" value="1"/>
</dbReference>
<comment type="similarity">
    <text evidence="1 4">Belongs to the pyrroline-5-carboxylate reductase family.</text>
</comment>
<accession>A0ABQ6Q4H7</accession>
<evidence type="ECO:0000313" key="9">
    <source>
        <dbReference type="Proteomes" id="UP001307705"/>
    </source>
</evidence>
<gene>
    <name evidence="4 8" type="primary">proC</name>
    <name evidence="8" type="ORF">Ataiwa_32560</name>
</gene>
<comment type="pathway">
    <text evidence="4">Amino-acid biosynthesis; L-proline biosynthesis; L-proline from L-glutamate 5-semialdehyde: step 1/1.</text>
</comment>
<dbReference type="InterPro" id="IPR029036">
    <property type="entry name" value="P5CR_dimer"/>
</dbReference>
<dbReference type="Gene3D" id="1.10.3730.10">
    <property type="entry name" value="ProC C-terminal domain-like"/>
    <property type="match status" value="1"/>
</dbReference>
<dbReference type="Proteomes" id="UP001307705">
    <property type="component" value="Unassembled WGS sequence"/>
</dbReference>
<comment type="catalytic activity">
    <reaction evidence="4">
        <text>L-proline + NAD(+) = (S)-1-pyrroline-5-carboxylate + NADH + 2 H(+)</text>
        <dbReference type="Rhea" id="RHEA:14105"/>
        <dbReference type="ChEBI" id="CHEBI:15378"/>
        <dbReference type="ChEBI" id="CHEBI:17388"/>
        <dbReference type="ChEBI" id="CHEBI:57540"/>
        <dbReference type="ChEBI" id="CHEBI:57945"/>
        <dbReference type="ChEBI" id="CHEBI:60039"/>
        <dbReference type="EC" id="1.5.1.2"/>
    </reaction>
</comment>
<evidence type="ECO:0000256" key="2">
    <source>
        <dbReference type="ARBA" id="ARBA00022857"/>
    </source>
</evidence>
<evidence type="ECO:0000313" key="8">
    <source>
        <dbReference type="EMBL" id="GMQ34983.1"/>
    </source>
</evidence>
<keyword evidence="4" id="KW-0963">Cytoplasm</keyword>
<sequence>MIFHFGKKEPDLFTFIQSIKLLINYSMLNNQKIAIIGCGNLGTSIANGLLMKEDFDPKNLSLTKRNTSSLSEFEARGVHVHSDNKIAAQYADIILLGVKPYNVSTILKEIQPVLHPQKQLIISLATGITLEEMYQVLDQNTVTFRAMPNIAADIQESITCICHQKALPVQVELVKELFDSIGFTISIDESLMEAATVLGACGIAYVLRFMRAMIQGGIQIGFDANTASQIVNQTVKGAAELMIQKNIHPEAAIDKVTTPKGCTIVGLNEMEHQGFSSAMVRGVIASYEKIEK</sequence>
<evidence type="ECO:0000256" key="5">
    <source>
        <dbReference type="NCBIfam" id="TIGR00112"/>
    </source>
</evidence>
<dbReference type="InterPro" id="IPR000304">
    <property type="entry name" value="Pyrroline-COOH_reductase"/>
</dbReference>
<keyword evidence="2 4" id="KW-0521">NADP</keyword>
<dbReference type="InterPro" id="IPR008927">
    <property type="entry name" value="6-PGluconate_DH-like_C_sf"/>
</dbReference>
<dbReference type="PANTHER" id="PTHR11645">
    <property type="entry name" value="PYRROLINE-5-CARBOXYLATE REDUCTASE"/>
    <property type="match status" value="1"/>
</dbReference>
<dbReference type="PANTHER" id="PTHR11645:SF0">
    <property type="entry name" value="PYRROLINE-5-CARBOXYLATE REDUCTASE 3"/>
    <property type="match status" value="1"/>
</dbReference>
<evidence type="ECO:0000259" key="7">
    <source>
        <dbReference type="Pfam" id="PF14748"/>
    </source>
</evidence>
<name>A0ABQ6Q4H7_9BACT</name>
<dbReference type="EMBL" id="BTPE01000013">
    <property type="protein sequence ID" value="GMQ34983.1"/>
    <property type="molecule type" value="Genomic_DNA"/>
</dbReference>
<dbReference type="Pfam" id="PF03807">
    <property type="entry name" value="F420_oxidored"/>
    <property type="match status" value="1"/>
</dbReference>
<keyword evidence="4" id="KW-0028">Amino-acid biosynthesis</keyword>
<proteinExistence type="inferred from homology"/>
<keyword evidence="3 4" id="KW-0560">Oxidoreductase</keyword>
<dbReference type="HAMAP" id="MF_01925">
    <property type="entry name" value="P5C_reductase"/>
    <property type="match status" value="1"/>
</dbReference>
<dbReference type="Pfam" id="PF14748">
    <property type="entry name" value="P5CR_dimer"/>
    <property type="match status" value="1"/>
</dbReference>
<evidence type="ECO:0000256" key="1">
    <source>
        <dbReference type="ARBA" id="ARBA00005525"/>
    </source>
</evidence>
<dbReference type="EC" id="1.5.1.2" evidence="4 5"/>
<organism evidence="8 9">
    <name type="scientific">Algoriphagus taiwanensis</name>
    <dbReference type="NCBI Taxonomy" id="1445656"/>
    <lineage>
        <taxon>Bacteria</taxon>
        <taxon>Pseudomonadati</taxon>
        <taxon>Bacteroidota</taxon>
        <taxon>Cytophagia</taxon>
        <taxon>Cytophagales</taxon>
        <taxon>Cyclobacteriaceae</taxon>
        <taxon>Algoriphagus</taxon>
    </lineage>
</organism>
<evidence type="ECO:0000256" key="4">
    <source>
        <dbReference type="HAMAP-Rule" id="MF_01925"/>
    </source>
</evidence>
<feature type="domain" description="Pyrroline-5-carboxylate reductase catalytic N-terminal" evidence="6">
    <location>
        <begin position="32"/>
        <end position="126"/>
    </location>
</feature>
<keyword evidence="4" id="KW-0641">Proline biosynthesis</keyword>
<dbReference type="SUPFAM" id="SSF51735">
    <property type="entry name" value="NAD(P)-binding Rossmann-fold domains"/>
    <property type="match status" value="1"/>
</dbReference>
<comment type="catalytic activity">
    <reaction evidence="4">
        <text>L-proline + NADP(+) = (S)-1-pyrroline-5-carboxylate + NADPH + 2 H(+)</text>
        <dbReference type="Rhea" id="RHEA:14109"/>
        <dbReference type="ChEBI" id="CHEBI:15378"/>
        <dbReference type="ChEBI" id="CHEBI:17388"/>
        <dbReference type="ChEBI" id="CHEBI:57783"/>
        <dbReference type="ChEBI" id="CHEBI:58349"/>
        <dbReference type="ChEBI" id="CHEBI:60039"/>
        <dbReference type="EC" id="1.5.1.2"/>
    </reaction>
</comment>
<dbReference type="InterPro" id="IPR028939">
    <property type="entry name" value="P5C_Rdtase_cat_N"/>
</dbReference>
<comment type="subcellular location">
    <subcellularLocation>
        <location evidence="4">Cytoplasm</location>
    </subcellularLocation>
</comment>
<reference evidence="8 9" key="1">
    <citation type="submission" date="2023-08" db="EMBL/GenBank/DDBJ databases">
        <title>Draft genome sequence of Algoriphagus taiwanensis.</title>
        <authorList>
            <person name="Takatani N."/>
            <person name="Hosokawa M."/>
            <person name="Sawabe T."/>
        </authorList>
    </citation>
    <scope>NUCLEOTIDE SEQUENCE [LARGE SCALE GENOMIC DNA]</scope>
    <source>
        <strain evidence="8 9">JCM 19755</strain>
    </source>
</reference>
<feature type="domain" description="Pyrroline-5-carboxylate reductase dimerisation" evidence="7">
    <location>
        <begin position="189"/>
        <end position="291"/>
    </location>
</feature>
<dbReference type="InterPro" id="IPR036291">
    <property type="entry name" value="NAD(P)-bd_dom_sf"/>
</dbReference>
<dbReference type="SUPFAM" id="SSF48179">
    <property type="entry name" value="6-phosphogluconate dehydrogenase C-terminal domain-like"/>
    <property type="match status" value="1"/>
</dbReference>
<comment type="function">
    <text evidence="4">Catalyzes the reduction of 1-pyrroline-5-carboxylate (PCA) to L-proline.</text>
</comment>
<evidence type="ECO:0000259" key="6">
    <source>
        <dbReference type="Pfam" id="PF03807"/>
    </source>
</evidence>
<keyword evidence="9" id="KW-1185">Reference proteome</keyword>
<evidence type="ECO:0000256" key="3">
    <source>
        <dbReference type="ARBA" id="ARBA00023002"/>
    </source>
</evidence>
<protein>
    <recommendedName>
        <fullName evidence="4 5">Pyrroline-5-carboxylate reductase</fullName>
        <shortName evidence="4">P5C reductase</shortName>
        <shortName evidence="4">P5CR</shortName>
        <ecNumber evidence="4 5">1.5.1.2</ecNumber>
    </recommendedName>
    <alternativeName>
        <fullName evidence="4">PCA reductase</fullName>
    </alternativeName>
</protein>